<name>A0A2I1I6J7_9ACTO</name>
<comment type="caution">
    <text evidence="5">The sequence shown here is derived from an EMBL/GenBank/DDBJ whole genome shotgun (WGS) entry which is preliminary data.</text>
</comment>
<dbReference type="RefSeq" id="WP_101627275.1">
    <property type="nucleotide sequence ID" value="NZ_PKKJ01000001.1"/>
</dbReference>
<dbReference type="GO" id="GO:0016787">
    <property type="term" value="F:hydrolase activity"/>
    <property type="evidence" value="ECO:0007669"/>
    <property type="project" value="UniProtKB-KW"/>
</dbReference>
<dbReference type="Proteomes" id="UP000234545">
    <property type="component" value="Unassembled WGS sequence"/>
</dbReference>
<dbReference type="SUPFAM" id="SSF54197">
    <property type="entry name" value="HIT-like"/>
    <property type="match status" value="1"/>
</dbReference>
<dbReference type="OrthoDB" id="9784774at2"/>
<dbReference type="InterPro" id="IPR011146">
    <property type="entry name" value="HIT-like"/>
</dbReference>
<dbReference type="PANTHER" id="PTHR46648:SF1">
    <property type="entry name" value="ADENOSINE 5'-MONOPHOSPHORAMIDASE HNT1"/>
    <property type="match status" value="1"/>
</dbReference>
<dbReference type="InterPro" id="IPR036265">
    <property type="entry name" value="HIT-like_sf"/>
</dbReference>
<dbReference type="PROSITE" id="PS51084">
    <property type="entry name" value="HIT_2"/>
    <property type="match status" value="1"/>
</dbReference>
<sequence>MTTVFENIISGVWAGRFVWTDDECVAFATIEPTSPGHVLVVPRTPYEKWTDAPSNVATHLMKVARIIGIAQEKAFGVPRTGLVIAGFEVPHTHLHVIPLRTEADVLLSNAVKATDEELDKAMTKLRDTLLSQGHGSHVPESMTSLA</sequence>
<accession>A0A2I1I6J7</accession>
<feature type="active site" description="Tele-AMP-histidine intermediate" evidence="1">
    <location>
        <position position="93"/>
    </location>
</feature>
<dbReference type="EMBL" id="PKKJ01000001">
    <property type="protein sequence ID" value="PKY66755.1"/>
    <property type="molecule type" value="Genomic_DNA"/>
</dbReference>
<evidence type="ECO:0000256" key="3">
    <source>
        <dbReference type="PROSITE-ProRule" id="PRU00464"/>
    </source>
</evidence>
<feature type="domain" description="HIT" evidence="4">
    <location>
        <begin position="4"/>
        <end position="107"/>
    </location>
</feature>
<dbReference type="PRINTS" id="PR00332">
    <property type="entry name" value="HISTRIAD"/>
</dbReference>
<dbReference type="Pfam" id="PF01230">
    <property type="entry name" value="HIT"/>
    <property type="match status" value="1"/>
</dbReference>
<dbReference type="PANTHER" id="PTHR46648">
    <property type="entry name" value="HIT FAMILY PROTEIN 1"/>
    <property type="match status" value="1"/>
</dbReference>
<proteinExistence type="predicted"/>
<feature type="short sequence motif" description="Histidine triad motif" evidence="2 3">
    <location>
        <begin position="91"/>
        <end position="95"/>
    </location>
</feature>
<dbReference type="GO" id="GO:0009117">
    <property type="term" value="P:nucleotide metabolic process"/>
    <property type="evidence" value="ECO:0007669"/>
    <property type="project" value="TreeGrafter"/>
</dbReference>
<dbReference type="Gene3D" id="3.30.428.10">
    <property type="entry name" value="HIT-like"/>
    <property type="match status" value="1"/>
</dbReference>
<evidence type="ECO:0000259" key="4">
    <source>
        <dbReference type="PROSITE" id="PS51084"/>
    </source>
</evidence>
<evidence type="ECO:0000313" key="5">
    <source>
        <dbReference type="EMBL" id="PKY66755.1"/>
    </source>
</evidence>
<keyword evidence="5" id="KW-0378">Hydrolase</keyword>
<evidence type="ECO:0000256" key="2">
    <source>
        <dbReference type="PIRSR" id="PIRSR601310-3"/>
    </source>
</evidence>
<gene>
    <name evidence="5" type="ORF">CYJ25_00450</name>
</gene>
<organism evidence="5 6">
    <name type="scientific">Schaalia turicensis</name>
    <dbReference type="NCBI Taxonomy" id="131111"/>
    <lineage>
        <taxon>Bacteria</taxon>
        <taxon>Bacillati</taxon>
        <taxon>Actinomycetota</taxon>
        <taxon>Actinomycetes</taxon>
        <taxon>Actinomycetales</taxon>
        <taxon>Actinomycetaceae</taxon>
        <taxon>Schaalia</taxon>
    </lineage>
</organism>
<dbReference type="AlphaFoldDB" id="A0A2I1I6J7"/>
<protein>
    <submittedName>
        <fullName evidence="5">Diadenosine tetraphosphate hydrolase</fullName>
    </submittedName>
</protein>
<dbReference type="InterPro" id="IPR001310">
    <property type="entry name" value="Histidine_triad_HIT"/>
</dbReference>
<evidence type="ECO:0000313" key="6">
    <source>
        <dbReference type="Proteomes" id="UP000234545"/>
    </source>
</evidence>
<evidence type="ECO:0000256" key="1">
    <source>
        <dbReference type="PIRSR" id="PIRSR601310-1"/>
    </source>
</evidence>
<reference evidence="5 6" key="1">
    <citation type="submission" date="2017-12" db="EMBL/GenBank/DDBJ databases">
        <title>Phylogenetic diversity of female urinary microbiome.</title>
        <authorList>
            <person name="Thomas-White K."/>
            <person name="Wolfe A.J."/>
        </authorList>
    </citation>
    <scope>NUCLEOTIDE SEQUENCE [LARGE SCALE GENOMIC DNA]</scope>
    <source>
        <strain evidence="5 6">UMB0250</strain>
    </source>
</reference>